<gene>
    <name evidence="1" type="ORF">AZI86_18755</name>
</gene>
<keyword evidence="2" id="KW-1185">Reference proteome</keyword>
<sequence length="272" mass="30464">MDVEKLLNETDPRSFLRSALKIQKSGAKPISVAEFSRHCGFSSRSFLSEYLSGKKKLSKESLRSIRHALNIPKMAQEYFALLVGQEQPELSPLSQDKIAVEILRLRKSFKTGNRTPRTLGPLLGKVVSKKKCFLVYASLGDQEQGASLEDILKRSKLSKVEALRNIEILETSGLVTEKKGRYFANETAVDMLNFTGKELGTLVGELGREIATSPAEFTDNPNNLVLYSVFSVETRQLAAFKERLRDAVYKVMDEFQSENGNSTQQVFICSKN</sequence>
<dbReference type="Proteomes" id="UP000075320">
    <property type="component" value="Unassembled WGS sequence"/>
</dbReference>
<evidence type="ECO:0000313" key="1">
    <source>
        <dbReference type="EMBL" id="KYG60959.1"/>
    </source>
</evidence>
<name>A0A150WDG0_BDEBC</name>
<evidence type="ECO:0000313" key="2">
    <source>
        <dbReference type="Proteomes" id="UP000075320"/>
    </source>
</evidence>
<comment type="caution">
    <text evidence="1">The sequence shown here is derived from an EMBL/GenBank/DDBJ whole genome shotgun (WGS) entry which is preliminary data.</text>
</comment>
<reference evidence="1 2" key="1">
    <citation type="submission" date="2016-03" db="EMBL/GenBank/DDBJ databases">
        <authorList>
            <person name="Ploux O."/>
        </authorList>
    </citation>
    <scope>NUCLEOTIDE SEQUENCE [LARGE SCALE GENOMIC DNA]</scope>
    <source>
        <strain evidence="1 2">R0</strain>
    </source>
</reference>
<dbReference type="EMBL" id="LUKE01000008">
    <property type="protein sequence ID" value="KYG60959.1"/>
    <property type="molecule type" value="Genomic_DNA"/>
</dbReference>
<organism evidence="1 2">
    <name type="scientific">Bdellovibrio bacteriovorus</name>
    <dbReference type="NCBI Taxonomy" id="959"/>
    <lineage>
        <taxon>Bacteria</taxon>
        <taxon>Pseudomonadati</taxon>
        <taxon>Bdellovibrionota</taxon>
        <taxon>Bdellovibrionia</taxon>
        <taxon>Bdellovibrionales</taxon>
        <taxon>Pseudobdellovibrionaceae</taxon>
        <taxon>Bdellovibrio</taxon>
    </lineage>
</organism>
<dbReference type="RefSeq" id="WP_061836841.1">
    <property type="nucleotide sequence ID" value="NZ_LUKE01000008.1"/>
</dbReference>
<accession>A0A150WDG0</accession>
<dbReference type="AlphaFoldDB" id="A0A150WDG0"/>
<proteinExistence type="predicted"/>
<protein>
    <submittedName>
        <fullName evidence="1">Uncharacterized protein</fullName>
    </submittedName>
</protein>